<evidence type="ECO:0000313" key="3">
    <source>
        <dbReference type="Proteomes" id="UP001211173"/>
    </source>
</evidence>
<accession>A0AAW6CK78</accession>
<feature type="compositionally biased region" description="Basic and acidic residues" evidence="1">
    <location>
        <begin position="38"/>
        <end position="54"/>
    </location>
</feature>
<evidence type="ECO:0000256" key="1">
    <source>
        <dbReference type="SAM" id="MobiDB-lite"/>
    </source>
</evidence>
<sequence length="89" mass="9902">NQGHGHYQAESPLEVSHLDFLLLNFEPEGRTTPLSGEETMHISGDRDIKGGETESKGCYGRRLVDNTGAGKVKTPWNPKDSKAFLVDFW</sequence>
<proteinExistence type="predicted"/>
<feature type="region of interest" description="Disordered" evidence="1">
    <location>
        <begin position="31"/>
        <end position="54"/>
    </location>
</feature>
<feature type="non-terminal residue" evidence="2">
    <location>
        <position position="1"/>
    </location>
</feature>
<organism evidence="2 3">
    <name type="scientific">Flavonifractor plautii</name>
    <name type="common">Fusobacterium plautii</name>
    <dbReference type="NCBI Taxonomy" id="292800"/>
    <lineage>
        <taxon>Bacteria</taxon>
        <taxon>Bacillati</taxon>
        <taxon>Bacillota</taxon>
        <taxon>Clostridia</taxon>
        <taxon>Eubacteriales</taxon>
        <taxon>Oscillospiraceae</taxon>
        <taxon>Flavonifractor</taxon>
    </lineage>
</organism>
<comment type="caution">
    <text evidence="2">The sequence shown here is derived from an EMBL/GenBank/DDBJ whole genome shotgun (WGS) entry which is preliminary data.</text>
</comment>
<dbReference type="EMBL" id="JAQLWV010000045">
    <property type="protein sequence ID" value="MDB7935488.1"/>
    <property type="molecule type" value="Genomic_DNA"/>
</dbReference>
<evidence type="ECO:0000313" key="2">
    <source>
        <dbReference type="EMBL" id="MDB7935488.1"/>
    </source>
</evidence>
<gene>
    <name evidence="2" type="ORF">PNE06_20595</name>
</gene>
<protein>
    <submittedName>
        <fullName evidence="2">Uncharacterized protein</fullName>
    </submittedName>
</protein>
<dbReference type="AlphaFoldDB" id="A0AAW6CK78"/>
<reference evidence="2" key="1">
    <citation type="submission" date="2023-01" db="EMBL/GenBank/DDBJ databases">
        <title>Human gut microbiome strain richness.</title>
        <authorList>
            <person name="Chen-Liaw A."/>
        </authorList>
    </citation>
    <scope>NUCLEOTIDE SEQUENCE</scope>
    <source>
        <strain evidence="2">1001287st1_F4_1001285I_161205</strain>
    </source>
</reference>
<name>A0AAW6CK78_FLAPL</name>
<dbReference type="Proteomes" id="UP001211173">
    <property type="component" value="Unassembled WGS sequence"/>
</dbReference>
<dbReference type="RefSeq" id="WP_207735528.1">
    <property type="nucleotide sequence ID" value="NZ_JADMVZ010000042.1"/>
</dbReference>